<feature type="non-terminal residue" evidence="2">
    <location>
        <position position="1"/>
    </location>
</feature>
<keyword evidence="3" id="KW-1185">Reference proteome</keyword>
<protein>
    <recommendedName>
        <fullName evidence="1">Fido domain-containing protein</fullName>
    </recommendedName>
</protein>
<dbReference type="InterPro" id="IPR003812">
    <property type="entry name" value="Fido"/>
</dbReference>
<accession>K5WF88</accession>
<gene>
    <name evidence="2" type="ORF">PHACADRAFT_61319</name>
</gene>
<dbReference type="InterPro" id="IPR053737">
    <property type="entry name" value="Type_II_TA_Toxin"/>
</dbReference>
<organism evidence="2 3">
    <name type="scientific">Phanerochaete carnosa (strain HHB-10118-sp)</name>
    <name type="common">White-rot fungus</name>
    <name type="synonym">Peniophora carnosa</name>
    <dbReference type="NCBI Taxonomy" id="650164"/>
    <lineage>
        <taxon>Eukaryota</taxon>
        <taxon>Fungi</taxon>
        <taxon>Dikarya</taxon>
        <taxon>Basidiomycota</taxon>
        <taxon>Agaricomycotina</taxon>
        <taxon>Agaricomycetes</taxon>
        <taxon>Polyporales</taxon>
        <taxon>Phanerochaetaceae</taxon>
        <taxon>Phanerochaete</taxon>
    </lineage>
</organism>
<dbReference type="Gene3D" id="1.20.120.1870">
    <property type="entry name" value="Fic/DOC protein, Fido domain"/>
    <property type="match status" value="1"/>
</dbReference>
<dbReference type="KEGG" id="pco:PHACADRAFT_61319"/>
<dbReference type="RefSeq" id="XP_007402639.1">
    <property type="nucleotide sequence ID" value="XM_007402577.1"/>
</dbReference>
<evidence type="ECO:0000313" key="3">
    <source>
        <dbReference type="Proteomes" id="UP000008370"/>
    </source>
</evidence>
<proteinExistence type="predicted"/>
<name>K5WF88_PHACS</name>
<dbReference type="EMBL" id="JH930719">
    <property type="protein sequence ID" value="EKM48807.1"/>
    <property type="molecule type" value="Genomic_DNA"/>
</dbReference>
<dbReference type="Proteomes" id="UP000008370">
    <property type="component" value="Unassembled WGS sequence"/>
</dbReference>
<dbReference type="InParanoid" id="K5WF88"/>
<dbReference type="HOGENOM" id="CLU_150776_1_0_1"/>
<dbReference type="AlphaFoldDB" id="K5WF88"/>
<sequence>MASRVARLTQLFTPFYASGINAQLVYPATSVIVKPGELSSALMRPLQTATYEPHRSPEYLAATLAIGIMNGHPFLDGNKRT</sequence>
<dbReference type="Pfam" id="PF02661">
    <property type="entry name" value="Fic"/>
    <property type="match status" value="1"/>
</dbReference>
<dbReference type="OrthoDB" id="3049701at2759"/>
<feature type="domain" description="Fido" evidence="1">
    <location>
        <begin position="1"/>
        <end position="81"/>
    </location>
</feature>
<dbReference type="GeneID" id="18920164"/>
<evidence type="ECO:0000259" key="1">
    <source>
        <dbReference type="PROSITE" id="PS51459"/>
    </source>
</evidence>
<dbReference type="STRING" id="650164.K5WF88"/>
<reference evidence="2 3" key="1">
    <citation type="journal article" date="2012" name="BMC Genomics">
        <title>Comparative genomics of the white-rot fungi, Phanerochaete carnosa and P. chrysosporium, to elucidate the genetic basis of the distinct wood types they colonize.</title>
        <authorList>
            <person name="Suzuki H."/>
            <person name="MacDonald J."/>
            <person name="Syed K."/>
            <person name="Salamov A."/>
            <person name="Hori C."/>
            <person name="Aerts A."/>
            <person name="Henrissat B."/>
            <person name="Wiebenga A."/>
            <person name="vanKuyk P.A."/>
            <person name="Barry K."/>
            <person name="Lindquist E."/>
            <person name="LaButti K."/>
            <person name="Lapidus A."/>
            <person name="Lucas S."/>
            <person name="Coutinho P."/>
            <person name="Gong Y."/>
            <person name="Samejima M."/>
            <person name="Mahadevan R."/>
            <person name="Abou-Zaid M."/>
            <person name="de Vries R.P."/>
            <person name="Igarashi K."/>
            <person name="Yadav J.S."/>
            <person name="Grigoriev I.V."/>
            <person name="Master E.R."/>
        </authorList>
    </citation>
    <scope>NUCLEOTIDE SEQUENCE [LARGE SCALE GENOMIC DNA]</scope>
    <source>
        <strain evidence="2 3">HHB-10118-sp</strain>
    </source>
</reference>
<dbReference type="PROSITE" id="PS51459">
    <property type="entry name" value="FIDO"/>
    <property type="match status" value="1"/>
</dbReference>
<evidence type="ECO:0000313" key="2">
    <source>
        <dbReference type="EMBL" id="EKM48807.1"/>
    </source>
</evidence>